<evidence type="ECO:0000256" key="14">
    <source>
        <dbReference type="ARBA" id="ARBA00051661"/>
    </source>
</evidence>
<dbReference type="EMBL" id="LHPF02000009">
    <property type="protein sequence ID" value="PSC72772.1"/>
    <property type="molecule type" value="Genomic_DNA"/>
</dbReference>
<evidence type="ECO:0000256" key="2">
    <source>
        <dbReference type="ARBA" id="ARBA00002399"/>
    </source>
</evidence>
<dbReference type="NCBIfam" id="TIGR01578">
    <property type="entry name" value="MiaB-like-B"/>
    <property type="match status" value="1"/>
</dbReference>
<dbReference type="EC" id="2.8.4.5" evidence="4"/>
<feature type="domain" description="MTTase N-terminal" evidence="15">
    <location>
        <begin position="72"/>
        <end position="182"/>
    </location>
</feature>
<dbReference type="GO" id="GO:0046872">
    <property type="term" value="F:metal ion binding"/>
    <property type="evidence" value="ECO:0007669"/>
    <property type="project" value="UniProtKB-KW"/>
</dbReference>
<dbReference type="PANTHER" id="PTHR11918">
    <property type="entry name" value="RADICAL SAM PROTEINS"/>
    <property type="match status" value="1"/>
</dbReference>
<dbReference type="SMART" id="SM00729">
    <property type="entry name" value="Elp3"/>
    <property type="match status" value="1"/>
</dbReference>
<dbReference type="PANTHER" id="PTHR11918:SF45">
    <property type="entry name" value="THREONYLCARBAMOYLADENOSINE TRNA METHYLTHIOTRANSFERASE"/>
    <property type="match status" value="1"/>
</dbReference>
<comment type="function">
    <text evidence="2">Catalyzes the methylthiolation of N6-threonylcarbamoyladenosine (t(6)A), leading to the formation of 2-methylthio-N6-threonylcarbamoyladenosine (ms(2)t(6)A) at position 37 in tRNAs that read codons beginning with adenine.</text>
</comment>
<comment type="caution">
    <text evidence="17">The sequence shown here is derived from an EMBL/GenBank/DDBJ whole genome shotgun (WGS) entry which is preliminary data.</text>
</comment>
<evidence type="ECO:0000313" key="18">
    <source>
        <dbReference type="Proteomes" id="UP000239649"/>
    </source>
</evidence>
<proteinExistence type="inferred from homology"/>
<keyword evidence="6" id="KW-0004">4Fe-4S</keyword>
<dbReference type="PROSITE" id="PS51918">
    <property type="entry name" value="RADICAL_SAM"/>
    <property type="match status" value="1"/>
</dbReference>
<feature type="domain" description="Radical SAM core" evidence="16">
    <location>
        <begin position="203"/>
        <end position="436"/>
    </location>
</feature>
<organism evidence="17 18">
    <name type="scientific">Micractinium conductrix</name>
    <dbReference type="NCBI Taxonomy" id="554055"/>
    <lineage>
        <taxon>Eukaryota</taxon>
        <taxon>Viridiplantae</taxon>
        <taxon>Chlorophyta</taxon>
        <taxon>core chlorophytes</taxon>
        <taxon>Trebouxiophyceae</taxon>
        <taxon>Chlorellales</taxon>
        <taxon>Chlorellaceae</taxon>
        <taxon>Chlorella clade</taxon>
        <taxon>Micractinium</taxon>
    </lineage>
</organism>
<gene>
    <name evidence="17" type="ORF">C2E20_4089</name>
</gene>
<evidence type="ECO:0000256" key="13">
    <source>
        <dbReference type="ARBA" id="ARBA00031213"/>
    </source>
</evidence>
<dbReference type="InterPro" id="IPR058240">
    <property type="entry name" value="rSAM_sf"/>
</dbReference>
<keyword evidence="12" id="KW-0411">Iron-sulfur</keyword>
<keyword evidence="18" id="KW-1185">Reference proteome</keyword>
<evidence type="ECO:0000256" key="4">
    <source>
        <dbReference type="ARBA" id="ARBA00013273"/>
    </source>
</evidence>
<dbReference type="Gene3D" id="3.40.50.12160">
    <property type="entry name" value="Methylthiotransferase, N-terminal domain"/>
    <property type="match status" value="1"/>
</dbReference>
<evidence type="ECO:0000313" key="17">
    <source>
        <dbReference type="EMBL" id="PSC72772.1"/>
    </source>
</evidence>
<dbReference type="GO" id="GO:0051539">
    <property type="term" value="F:4 iron, 4 sulfur cluster binding"/>
    <property type="evidence" value="ECO:0007669"/>
    <property type="project" value="UniProtKB-KW"/>
</dbReference>
<evidence type="ECO:0000256" key="8">
    <source>
        <dbReference type="ARBA" id="ARBA00022691"/>
    </source>
</evidence>
<dbReference type="InterPro" id="IPR006638">
    <property type="entry name" value="Elp3/MiaA/NifB-like_rSAM"/>
</dbReference>
<evidence type="ECO:0000256" key="10">
    <source>
        <dbReference type="ARBA" id="ARBA00022723"/>
    </source>
</evidence>
<dbReference type="NCBIfam" id="TIGR00089">
    <property type="entry name" value="MiaB/RimO family radical SAM methylthiotransferase"/>
    <property type="match status" value="1"/>
</dbReference>
<keyword evidence="9" id="KW-0819">tRNA processing</keyword>
<dbReference type="GO" id="GO:0035598">
    <property type="term" value="F:tRNA (N(6)-L-threonylcarbamoyladenosine(37)-C(2))-methylthiotransferase activity"/>
    <property type="evidence" value="ECO:0007669"/>
    <property type="project" value="UniProtKB-EC"/>
</dbReference>
<dbReference type="InterPro" id="IPR023404">
    <property type="entry name" value="rSAM_horseshoe"/>
</dbReference>
<keyword evidence="8" id="KW-0949">S-adenosyl-L-methionine</keyword>
<evidence type="ECO:0000256" key="11">
    <source>
        <dbReference type="ARBA" id="ARBA00023004"/>
    </source>
</evidence>
<dbReference type="SUPFAM" id="SSF102114">
    <property type="entry name" value="Radical SAM enzymes"/>
    <property type="match status" value="1"/>
</dbReference>
<dbReference type="CDD" id="cd01335">
    <property type="entry name" value="Radical_SAM"/>
    <property type="match status" value="1"/>
</dbReference>
<evidence type="ECO:0000259" key="15">
    <source>
        <dbReference type="PROSITE" id="PS51449"/>
    </source>
</evidence>
<evidence type="ECO:0000256" key="1">
    <source>
        <dbReference type="ARBA" id="ARBA00001966"/>
    </source>
</evidence>
<comment type="catalytic activity">
    <reaction evidence="14">
        <text>N(6)-L-threonylcarbamoyladenosine(37) in tRNA + (sulfur carrier)-SH + AH2 + 2 S-adenosyl-L-methionine = 2-methylsulfanyl-N(6)-L-threonylcarbamoyladenosine(37) in tRNA + (sulfur carrier)-H + 5'-deoxyadenosine + L-methionine + A + S-adenosyl-L-homocysteine + 2 H(+)</text>
        <dbReference type="Rhea" id="RHEA:37075"/>
        <dbReference type="Rhea" id="RHEA-COMP:10163"/>
        <dbReference type="Rhea" id="RHEA-COMP:11092"/>
        <dbReference type="Rhea" id="RHEA-COMP:14737"/>
        <dbReference type="Rhea" id="RHEA-COMP:14739"/>
        <dbReference type="ChEBI" id="CHEBI:13193"/>
        <dbReference type="ChEBI" id="CHEBI:15378"/>
        <dbReference type="ChEBI" id="CHEBI:17319"/>
        <dbReference type="ChEBI" id="CHEBI:17499"/>
        <dbReference type="ChEBI" id="CHEBI:29917"/>
        <dbReference type="ChEBI" id="CHEBI:57844"/>
        <dbReference type="ChEBI" id="CHEBI:57856"/>
        <dbReference type="ChEBI" id="CHEBI:59789"/>
        <dbReference type="ChEBI" id="CHEBI:64428"/>
        <dbReference type="ChEBI" id="CHEBI:74418"/>
        <dbReference type="ChEBI" id="CHEBI:74420"/>
        <dbReference type="EC" id="2.8.4.5"/>
    </reaction>
</comment>
<reference evidence="17 18" key="1">
    <citation type="journal article" date="2018" name="Plant J.">
        <title>Genome sequences of Chlorella sorokiniana UTEX 1602 and Micractinium conductrix SAG 241.80: implications to maltose excretion by a green alga.</title>
        <authorList>
            <person name="Arriola M.B."/>
            <person name="Velmurugan N."/>
            <person name="Zhang Y."/>
            <person name="Plunkett M.H."/>
            <person name="Hondzo H."/>
            <person name="Barney B.M."/>
        </authorList>
    </citation>
    <scope>NUCLEOTIDE SEQUENCE [LARGE SCALE GENOMIC DNA]</scope>
    <source>
        <strain evidence="17 18">SAG 241.80</strain>
    </source>
</reference>
<dbReference type="PROSITE" id="PS01278">
    <property type="entry name" value="MTTASE_RADICAL"/>
    <property type="match status" value="1"/>
</dbReference>
<dbReference type="Proteomes" id="UP000239649">
    <property type="component" value="Unassembled WGS sequence"/>
</dbReference>
<keyword evidence="10" id="KW-0479">Metal-binding</keyword>
<evidence type="ECO:0000256" key="12">
    <source>
        <dbReference type="ARBA" id="ARBA00023014"/>
    </source>
</evidence>
<dbReference type="Gene3D" id="3.80.30.20">
    <property type="entry name" value="tm_1862 like domain"/>
    <property type="match status" value="1"/>
</dbReference>
<dbReference type="InterPro" id="IPR038135">
    <property type="entry name" value="Methylthiotransferase_N_sf"/>
</dbReference>
<dbReference type="SFLD" id="SFLDG01082">
    <property type="entry name" value="B12-binding_domain_containing"/>
    <property type="match status" value="1"/>
</dbReference>
<dbReference type="InterPro" id="IPR007197">
    <property type="entry name" value="rSAM"/>
</dbReference>
<comment type="cofactor">
    <cofactor evidence="1">
        <name>[4Fe-4S] cluster</name>
        <dbReference type="ChEBI" id="CHEBI:49883"/>
    </cofactor>
</comment>
<evidence type="ECO:0000259" key="16">
    <source>
        <dbReference type="PROSITE" id="PS51918"/>
    </source>
</evidence>
<keyword evidence="7" id="KW-0808">Transferase</keyword>
<dbReference type="SFLD" id="SFLDS00029">
    <property type="entry name" value="Radical_SAM"/>
    <property type="match status" value="1"/>
</dbReference>
<evidence type="ECO:0000256" key="3">
    <source>
        <dbReference type="ARBA" id="ARBA00008616"/>
    </source>
</evidence>
<dbReference type="Pfam" id="PF00919">
    <property type="entry name" value="UPF0004"/>
    <property type="match status" value="1"/>
</dbReference>
<name>A0A2P6VFA3_9CHLO</name>
<evidence type="ECO:0000256" key="7">
    <source>
        <dbReference type="ARBA" id="ARBA00022679"/>
    </source>
</evidence>
<evidence type="ECO:0000256" key="9">
    <source>
        <dbReference type="ARBA" id="ARBA00022694"/>
    </source>
</evidence>
<dbReference type="AlphaFoldDB" id="A0A2P6VFA3"/>
<dbReference type="PROSITE" id="PS51449">
    <property type="entry name" value="MTTASE_N"/>
    <property type="match status" value="1"/>
</dbReference>
<dbReference type="InterPro" id="IPR006466">
    <property type="entry name" value="MiaB-like_arc_euk"/>
</dbReference>
<dbReference type="Pfam" id="PF04055">
    <property type="entry name" value="Radical_SAM"/>
    <property type="match status" value="1"/>
</dbReference>
<evidence type="ECO:0000256" key="5">
    <source>
        <dbReference type="ARBA" id="ARBA00018810"/>
    </source>
</evidence>
<dbReference type="FunFam" id="3.80.30.20:FF:000002">
    <property type="entry name" value="threonylcarbamoyladenosine tRNA methylthiotransferase isoform X2"/>
    <property type="match status" value="1"/>
</dbReference>
<dbReference type="InterPro" id="IPR020612">
    <property type="entry name" value="Methylthiotransferase_CS"/>
</dbReference>
<keyword evidence="11" id="KW-0408">Iron</keyword>
<dbReference type="InterPro" id="IPR013848">
    <property type="entry name" value="Methylthiotransferase_N"/>
</dbReference>
<accession>A0A2P6VFA3</accession>
<protein>
    <recommendedName>
        <fullName evidence="5">Threonylcarbamoyladenosine tRNA methylthiotransferase</fullName>
        <ecNumber evidence="4">2.8.4.5</ecNumber>
    </recommendedName>
    <alternativeName>
        <fullName evidence="13">tRNA-t(6)A37 methylthiotransferase</fullName>
    </alternativeName>
</protein>
<evidence type="ECO:0000256" key="6">
    <source>
        <dbReference type="ARBA" id="ARBA00022485"/>
    </source>
</evidence>
<dbReference type="GO" id="GO:0005783">
    <property type="term" value="C:endoplasmic reticulum"/>
    <property type="evidence" value="ECO:0007669"/>
    <property type="project" value="TreeGrafter"/>
</dbReference>
<dbReference type="STRING" id="554055.A0A2P6VFA3"/>
<dbReference type="InterPro" id="IPR005839">
    <property type="entry name" value="Methylthiotransferase"/>
</dbReference>
<sequence>MSADMDIEELGAVLDGPDPRAQRLLAAHVQRVDRAAHSIAADDAGEQQPAGCGAAAPAAAPPSSEVLLPGRQKVWVKTFGCSHNSSDGEYMAGQLSEYGYRLVGDEARDAADLWLINTCTVKSPSQSAMDNLLRRGRQAGKALLVAGCVPQGDRRAAELRGLSLLGVTQIDRVVEAVEETLKGHTVQLLAKKKLPRLDLPKVRRNRHIEILPLSTGCLGACTYCKTKHARGQLGSYDLQALVARAAAAATDPQVREIWLSSEDTGAYGRDLGTSLPLLLRALVEVLPPDGRCMLRVGMTNPPFILEHLPEIGAILRDSRVFSYLHVPVQSGSDAVLGAMKREYTRAEFEQVCDTLLAAVPDMELATDIICGFPGESAADHAATLSLLAKYRFPHCHISQFYPRPGTPAARMKQLPSEVKKARSREVTAAVDSWSCAYDHLVGRTERCCVVDTAADRVHLVAHNKTYAQVWKGVEDVHAELAAYMAVMAASATRVEAVAAARQRRTRAADVPGLAPLDSLDDLESLPQRIAILNELREQLLYDGKDGEAVRLLGTLRHVTLLHIHQPWASPAELERFSWYAAGAGGNVDPSLKQWGDQPGNFALMVKQVTLFRAHKHFITPEAHAYRQRFKLGDSAAFLLLYANGKSAVRVDAPGVRQLGPHFFTGDPSPRWAAPDNPSGTWRNAVSDDSIILHYAYSYEQEVAAKAERSCPGPEYAAAARAGNRTKIKECFVIDHDADAFMAAARGAAAAEDFFYGRLVLSEGSRVLCPDPAAPMLQKLGLYHRLRGAQALLRQHERQIQQRLRAAAFQQ</sequence>
<dbReference type="OrthoDB" id="1730074at2759"/>
<comment type="similarity">
    <text evidence="3">Belongs to the methylthiotransferase family. CDKAL1 subfamily.</text>
</comment>
<dbReference type="FunFam" id="3.40.50.12160:FF:000009">
    <property type="entry name" value="threonylcarbamoyladenosine tRNA methylthiotransferase"/>
    <property type="match status" value="1"/>
</dbReference>